<dbReference type="PANTHER" id="PTHR22748:SF6">
    <property type="entry name" value="DNA-(APURINIC OR APYRIMIDINIC SITE) ENDONUCLEASE"/>
    <property type="match status" value="1"/>
</dbReference>
<accession>A0A150J0G2</accession>
<gene>
    <name evidence="9" type="ORF">APG10_00562</name>
    <name evidence="10" type="ORF">APG11_00681</name>
    <name evidence="11" type="ORF">APG12_00613</name>
</gene>
<keyword evidence="4 6" id="KW-0460">Magnesium</keyword>
<dbReference type="GO" id="GO:0003906">
    <property type="term" value="F:DNA-(apurinic or apyrimidinic site) endonuclease activity"/>
    <property type="evidence" value="ECO:0007669"/>
    <property type="project" value="TreeGrafter"/>
</dbReference>
<dbReference type="PROSITE" id="PS51435">
    <property type="entry name" value="AP_NUCLEASE_F1_4"/>
    <property type="match status" value="1"/>
</dbReference>
<comment type="caution">
    <text evidence="11">The sequence shown here is derived from an EMBL/GenBank/DDBJ whole genome shotgun (WGS) entry which is preliminary data.</text>
</comment>
<dbReference type="NCBIfam" id="TIGR00633">
    <property type="entry name" value="xth"/>
    <property type="match status" value="1"/>
</dbReference>
<keyword evidence="11" id="KW-0269">Exonuclease</keyword>
<dbReference type="Pfam" id="PF03372">
    <property type="entry name" value="Exo_endo_phos"/>
    <property type="match status" value="1"/>
</dbReference>
<evidence type="ECO:0000313" key="12">
    <source>
        <dbReference type="Proteomes" id="UP000091929"/>
    </source>
</evidence>
<feature type="binding site" evidence="6">
    <location>
        <position position="248"/>
    </location>
    <ligand>
        <name>Mg(2+)</name>
        <dbReference type="ChEBI" id="CHEBI:18420"/>
        <label>1</label>
    </ligand>
</feature>
<dbReference type="EMBL" id="LNGF01000012">
    <property type="protein sequence ID" value="KYC48011.1"/>
    <property type="molecule type" value="Genomic_DNA"/>
</dbReference>
<organism evidence="11 14">
    <name type="scientific">Candidatus Methanofastidiosum methylothiophilum</name>
    <dbReference type="NCBI Taxonomy" id="1705564"/>
    <lineage>
        <taxon>Archaea</taxon>
        <taxon>Methanobacteriati</taxon>
        <taxon>Methanobacteriota</taxon>
        <taxon>Stenosarchaea group</taxon>
        <taxon>Candidatus Methanofastidiosia</taxon>
        <taxon>Candidatus Methanofastidiosales</taxon>
        <taxon>Candidatus Methanofastidiosaceae</taxon>
        <taxon>Candidatus Methanofastidiosum</taxon>
    </lineage>
</organism>
<keyword evidence="3" id="KW-0378">Hydrolase</keyword>
<evidence type="ECO:0000256" key="1">
    <source>
        <dbReference type="ARBA" id="ARBA00007092"/>
    </source>
</evidence>
<feature type="site" description="Transition state stabilizer" evidence="7">
    <location>
        <position position="153"/>
    </location>
</feature>
<feature type="active site" evidence="5">
    <location>
        <position position="111"/>
    </location>
</feature>
<dbReference type="EMBL" id="LNJC01000009">
    <property type="protein sequence ID" value="KYC50701.1"/>
    <property type="molecule type" value="Genomic_DNA"/>
</dbReference>
<evidence type="ECO:0000313" key="10">
    <source>
        <dbReference type="EMBL" id="KYC48011.1"/>
    </source>
</evidence>
<dbReference type="GO" id="GO:0008081">
    <property type="term" value="F:phosphoric diester hydrolase activity"/>
    <property type="evidence" value="ECO:0007669"/>
    <property type="project" value="TreeGrafter"/>
</dbReference>
<dbReference type="InterPro" id="IPR005135">
    <property type="entry name" value="Endo/exonuclease/phosphatase"/>
</dbReference>
<dbReference type="Proteomes" id="UP000092401">
    <property type="component" value="Unassembled WGS sequence"/>
</dbReference>
<feature type="site" description="Interaction with DNA substrate" evidence="7">
    <location>
        <position position="248"/>
    </location>
</feature>
<keyword evidence="6" id="KW-0464">Manganese</keyword>
<dbReference type="Proteomes" id="UP000092403">
    <property type="component" value="Unassembled WGS sequence"/>
</dbReference>
<evidence type="ECO:0000256" key="2">
    <source>
        <dbReference type="ARBA" id="ARBA00022723"/>
    </source>
</evidence>
<evidence type="ECO:0000313" key="11">
    <source>
        <dbReference type="EMBL" id="KYC50701.1"/>
    </source>
</evidence>
<dbReference type="Proteomes" id="UP000091929">
    <property type="component" value="Unassembled WGS sequence"/>
</dbReference>
<evidence type="ECO:0000256" key="4">
    <source>
        <dbReference type="ARBA" id="ARBA00022842"/>
    </source>
</evidence>
<feature type="binding site" evidence="6">
    <location>
        <position position="10"/>
    </location>
    <ligand>
        <name>Mg(2+)</name>
        <dbReference type="ChEBI" id="CHEBI:18420"/>
        <label>1</label>
    </ligand>
</feature>
<dbReference type="PATRIC" id="fig|1706436.3.peg.569"/>
<protein>
    <submittedName>
        <fullName evidence="11">Exonuclease III</fullName>
    </submittedName>
</protein>
<dbReference type="GO" id="GO:0008311">
    <property type="term" value="F:double-stranded DNA 3'-5' DNA exonuclease activity"/>
    <property type="evidence" value="ECO:0007669"/>
    <property type="project" value="TreeGrafter"/>
</dbReference>
<evidence type="ECO:0000256" key="7">
    <source>
        <dbReference type="PIRSR" id="PIRSR604808-3"/>
    </source>
</evidence>
<proteinExistence type="inferred from homology"/>
<dbReference type="Gene3D" id="3.60.10.10">
    <property type="entry name" value="Endonuclease/exonuclease/phosphatase"/>
    <property type="match status" value="1"/>
</dbReference>
<reference evidence="12 13" key="1">
    <citation type="journal article" date="2016" name="ISME J.">
        <title>Chasing the elusive Euryarchaeota class WSA2: genomes reveal a uniquely fastidious methyl-reducing methanogen.</title>
        <authorList>
            <person name="Nobu M.K."/>
            <person name="Narihiro T."/>
            <person name="Kuroda K."/>
            <person name="Mei R."/>
            <person name="Liu W.T."/>
        </authorList>
    </citation>
    <scope>NUCLEOTIDE SEQUENCE [LARGE SCALE GENOMIC DNA]</scope>
    <source>
        <strain evidence="9">B03fssc0709_Meth_Bin005</strain>
        <strain evidence="10">B15fssc0709_Meth_Bin003</strain>
        <strain evidence="11">BMIXfssc0709_Meth_Bin006</strain>
    </source>
</reference>
<evidence type="ECO:0000313" key="14">
    <source>
        <dbReference type="Proteomes" id="UP000092403"/>
    </source>
</evidence>
<comment type="cofactor">
    <cofactor evidence="6">
        <name>Mg(2+)</name>
        <dbReference type="ChEBI" id="CHEBI:18420"/>
    </cofactor>
    <cofactor evidence="6">
        <name>Mn(2+)</name>
        <dbReference type="ChEBI" id="CHEBI:29035"/>
    </cofactor>
    <text evidence="6">Probably binds two magnesium or manganese ions per subunit.</text>
</comment>
<feature type="site" description="Important for catalytic activity" evidence="7">
    <location>
        <position position="222"/>
    </location>
</feature>
<feature type="active site" description="Proton donor/acceptor" evidence="5">
    <location>
        <position position="151"/>
    </location>
</feature>
<keyword evidence="11" id="KW-0540">Nuclease</keyword>
<evidence type="ECO:0000256" key="6">
    <source>
        <dbReference type="PIRSR" id="PIRSR604808-2"/>
    </source>
</evidence>
<dbReference type="PANTHER" id="PTHR22748">
    <property type="entry name" value="AP ENDONUCLEASE"/>
    <property type="match status" value="1"/>
</dbReference>
<evidence type="ECO:0000259" key="8">
    <source>
        <dbReference type="Pfam" id="PF03372"/>
    </source>
</evidence>
<evidence type="ECO:0000256" key="3">
    <source>
        <dbReference type="ARBA" id="ARBA00022801"/>
    </source>
</evidence>
<dbReference type="EMBL" id="LNGE01000011">
    <property type="protein sequence ID" value="KYC45758.1"/>
    <property type="molecule type" value="Genomic_DNA"/>
</dbReference>
<evidence type="ECO:0000313" key="9">
    <source>
        <dbReference type="EMBL" id="KYC45758.1"/>
    </source>
</evidence>
<dbReference type="GO" id="GO:0046872">
    <property type="term" value="F:metal ion binding"/>
    <property type="evidence" value="ECO:0007669"/>
    <property type="project" value="UniProtKB-KW"/>
</dbReference>
<dbReference type="CDD" id="cd09085">
    <property type="entry name" value="Mth212-like_AP-endo"/>
    <property type="match status" value="1"/>
</dbReference>
<accession>A0A150ILF1</accession>
<feature type="binding site" evidence="6">
    <location>
        <position position="247"/>
    </location>
    <ligand>
        <name>Mg(2+)</name>
        <dbReference type="ChEBI" id="CHEBI:18420"/>
        <label>1</label>
    </ligand>
</feature>
<dbReference type="SUPFAM" id="SSF56219">
    <property type="entry name" value="DNase I-like"/>
    <property type="match status" value="1"/>
</dbReference>
<dbReference type="NCBIfam" id="TIGR00195">
    <property type="entry name" value="exoDNase_III"/>
    <property type="match status" value="1"/>
</dbReference>
<evidence type="ECO:0000313" key="13">
    <source>
        <dbReference type="Proteomes" id="UP000092401"/>
    </source>
</evidence>
<name>A0A150J0G2_9EURY</name>
<dbReference type="FunFam" id="3.60.10.10:FF:000026">
    <property type="entry name" value="Exodeoxyribonuclease III"/>
    <property type="match status" value="1"/>
</dbReference>
<dbReference type="AlphaFoldDB" id="A0A150J0G2"/>
<accession>A0A150ISJ3</accession>
<sequence length="259" mass="30409">MKNIRLLSWNVNGLRSVAKKGFIDFLEKDSPDILCIQETKAREEDLPKELKEISNYYSYFSSPERKGYSGVGVYSKEIPMSVKTRFGISKFDVEGRALILEYPSFILFNIYFPNGKMSPERLNYKMEFYSMFLDYVKDLLAKDKKIIICGDVNTAHKEIDIARPKENEKISGFLPEERAWIDKFIESGFIDTFRYFNKEPNNYSWWDYKSKARERNVGWRIDYFYISNNLVDNLRSAFILNEVFGSDHCPVGIELSNVK</sequence>
<dbReference type="GO" id="GO:0003677">
    <property type="term" value="F:DNA binding"/>
    <property type="evidence" value="ECO:0007669"/>
    <property type="project" value="InterPro"/>
</dbReference>
<comment type="similarity">
    <text evidence="1">Belongs to the DNA repair enzymes AP/ExoA family.</text>
</comment>
<evidence type="ECO:0000256" key="5">
    <source>
        <dbReference type="PIRSR" id="PIRSR604808-1"/>
    </source>
</evidence>
<feature type="binding site" evidence="6">
    <location>
        <position position="38"/>
    </location>
    <ligand>
        <name>Mg(2+)</name>
        <dbReference type="ChEBI" id="CHEBI:18420"/>
        <label>1</label>
    </ligand>
</feature>
<feature type="active site" description="Proton acceptor" evidence="5">
    <location>
        <position position="248"/>
    </location>
</feature>
<keyword evidence="2 6" id="KW-0479">Metal-binding</keyword>
<feature type="binding site" evidence="6">
    <location>
        <position position="153"/>
    </location>
    <ligand>
        <name>Mg(2+)</name>
        <dbReference type="ChEBI" id="CHEBI:18420"/>
        <label>1</label>
    </ligand>
</feature>
<feature type="domain" description="Endonuclease/exonuclease/phosphatase" evidence="8">
    <location>
        <begin position="7"/>
        <end position="248"/>
    </location>
</feature>
<dbReference type="PATRIC" id="fig|1706438.3.peg.615"/>
<dbReference type="GO" id="GO:0006284">
    <property type="term" value="P:base-excision repair"/>
    <property type="evidence" value="ECO:0007669"/>
    <property type="project" value="TreeGrafter"/>
</dbReference>
<dbReference type="PROSITE" id="PS00726">
    <property type="entry name" value="AP_NUCLEASE_F1_1"/>
    <property type="match status" value="1"/>
</dbReference>
<dbReference type="InterPro" id="IPR036691">
    <property type="entry name" value="Endo/exonu/phosph_ase_sf"/>
</dbReference>
<dbReference type="InterPro" id="IPR004808">
    <property type="entry name" value="AP_endonuc_1"/>
</dbReference>
<dbReference type="PATRIC" id="fig|1706437.3.peg.686"/>
<dbReference type="InterPro" id="IPR020847">
    <property type="entry name" value="AP_endonuclease_F1_BS"/>
</dbReference>
<feature type="binding site" evidence="6">
    <location>
        <position position="151"/>
    </location>
    <ligand>
        <name>Mg(2+)</name>
        <dbReference type="ChEBI" id="CHEBI:18420"/>
        <label>1</label>
    </ligand>
</feature>